<dbReference type="OrthoDB" id="2286114at2759"/>
<sequence>MSNGQQEDGGRERQRLNQHQHPTAPENIFTNIYNVIAGARESASQEFTRFWESLGHAQRPYYLSSSSTTTQARKIKVPTSIRNRQFSSINGRFLPDDNVRGVVKDVEIQTDDDLLQPSSLSIPHKRSASSTFEEYHIPFPVNNSSKKTSFSLAERDSSFERPTFLSRRIDTSNEDFANQPQQEPSQQEKQEEQVSIPQATFVSKKDKEPSPPPPPAPPTWSSLSPKREPIRKAISLSPNRPLSSTTSREASAGRFTPSPNRDVRTGSKSVRRLTMELEGQFSPKFPSPYSPKRQRQESMQEASESASPQRDRRGESSLTPSLHCRSELAATLATQAQAVSATMIPHASPMKQLQSSPKISEADEQHPTANKDEEDYHANLLKQKELDERVNMLEKKVSIARTRVSEFSAEGPGTCRNSSSSSSSSSHITTPTPSHTILSPGRHSIPLTPVATAMPSANPYKTANKSPARDTRTSTSPYRSSIIVSSPQQPTKEASFSPPSISYAAAKAAIQEAVNKKTSATPFGERMSSVRSTMSRPLTPVPPAPPPPPQSTSSSPSRLSSYKEASTYYPPKHTPSPYLQPSNGITQLKPNDQHKSKMKEVIKMIPHFNLRKADTIIGPDGVSRPNPIWLDIYDPKRRRLYDHGL</sequence>
<evidence type="ECO:0000256" key="1">
    <source>
        <dbReference type="SAM" id="MobiDB-lite"/>
    </source>
</evidence>
<feature type="compositionally biased region" description="Polar residues" evidence="1">
    <location>
        <begin position="473"/>
        <end position="498"/>
    </location>
</feature>
<accession>A0A0C9LTZ6</accession>
<feature type="compositionally biased region" description="Low complexity" evidence="1">
    <location>
        <begin position="551"/>
        <end position="560"/>
    </location>
</feature>
<feature type="compositionally biased region" description="Low complexity" evidence="1">
    <location>
        <begin position="418"/>
        <end position="437"/>
    </location>
</feature>
<feature type="compositionally biased region" description="Pro residues" evidence="1">
    <location>
        <begin position="539"/>
        <end position="550"/>
    </location>
</feature>
<proteinExistence type="predicted"/>
<gene>
    <name evidence="2" type="ORF">MAM1_0057c03670</name>
</gene>
<feature type="compositionally biased region" description="Low complexity" evidence="1">
    <location>
        <begin position="297"/>
        <end position="307"/>
    </location>
</feature>
<evidence type="ECO:0000313" key="2">
    <source>
        <dbReference type="EMBL" id="GAN04210.1"/>
    </source>
</evidence>
<keyword evidence="3" id="KW-1185">Reference proteome</keyword>
<feature type="region of interest" description="Disordered" evidence="1">
    <location>
        <begin position="515"/>
        <end position="595"/>
    </location>
</feature>
<feature type="region of interest" description="Disordered" evidence="1">
    <location>
        <begin position="402"/>
        <end position="498"/>
    </location>
</feature>
<feature type="compositionally biased region" description="Polar residues" evidence="1">
    <location>
        <begin position="577"/>
        <end position="590"/>
    </location>
</feature>
<name>A0A0C9LTZ6_9FUNG</name>
<organism evidence="2">
    <name type="scientific">Mucor ambiguus</name>
    <dbReference type="NCBI Taxonomy" id="91626"/>
    <lineage>
        <taxon>Eukaryota</taxon>
        <taxon>Fungi</taxon>
        <taxon>Fungi incertae sedis</taxon>
        <taxon>Mucoromycota</taxon>
        <taxon>Mucoromycotina</taxon>
        <taxon>Mucoromycetes</taxon>
        <taxon>Mucorales</taxon>
        <taxon>Mucorineae</taxon>
        <taxon>Mucoraceae</taxon>
        <taxon>Mucor</taxon>
    </lineage>
</organism>
<evidence type="ECO:0000313" key="3">
    <source>
        <dbReference type="Proteomes" id="UP000053815"/>
    </source>
</evidence>
<reference evidence="2" key="1">
    <citation type="submission" date="2014-09" db="EMBL/GenBank/DDBJ databases">
        <title>Draft genome sequence of an oleaginous Mucoromycotina fungus Mucor ambiguus NBRC6742.</title>
        <authorList>
            <person name="Takeda I."/>
            <person name="Yamane N."/>
            <person name="Morita T."/>
            <person name="Tamano K."/>
            <person name="Machida M."/>
            <person name="Baker S."/>
            <person name="Koike H."/>
        </authorList>
    </citation>
    <scope>NUCLEOTIDE SEQUENCE</scope>
    <source>
        <strain evidence="2">NBRC 6742</strain>
    </source>
</reference>
<dbReference type="EMBL" id="DF836346">
    <property type="protein sequence ID" value="GAN04210.1"/>
    <property type="molecule type" value="Genomic_DNA"/>
</dbReference>
<feature type="region of interest" description="Disordered" evidence="1">
    <location>
        <begin position="173"/>
        <end position="323"/>
    </location>
</feature>
<feature type="region of interest" description="Disordered" evidence="1">
    <location>
        <begin position="341"/>
        <end position="375"/>
    </location>
</feature>
<feature type="region of interest" description="Disordered" evidence="1">
    <location>
        <begin position="1"/>
        <end position="25"/>
    </location>
</feature>
<feature type="compositionally biased region" description="Basic and acidic residues" evidence="1">
    <location>
        <begin position="360"/>
        <end position="375"/>
    </location>
</feature>
<dbReference type="Proteomes" id="UP000053815">
    <property type="component" value="Unassembled WGS sequence"/>
</dbReference>
<protein>
    <submittedName>
        <fullName evidence="2">Uncharacterized protein</fullName>
    </submittedName>
</protein>
<feature type="compositionally biased region" description="Polar residues" evidence="1">
    <location>
        <begin position="236"/>
        <end position="249"/>
    </location>
</feature>
<dbReference type="AlphaFoldDB" id="A0A0C9LTZ6"/>